<proteinExistence type="predicted"/>
<protein>
    <submittedName>
        <fullName evidence="4">VanW family protein</fullName>
    </submittedName>
</protein>
<evidence type="ECO:0000313" key="5">
    <source>
        <dbReference type="Proteomes" id="UP000034846"/>
    </source>
</evidence>
<evidence type="ECO:0000256" key="1">
    <source>
        <dbReference type="SAM" id="MobiDB-lite"/>
    </source>
</evidence>
<dbReference type="InterPro" id="IPR007391">
    <property type="entry name" value="Vancomycin_resist_VanW"/>
</dbReference>
<dbReference type="InterPro" id="IPR038054">
    <property type="entry name" value="LD_TPept-like_central_sf"/>
</dbReference>
<keyword evidence="2" id="KW-0812">Transmembrane</keyword>
<dbReference type="Proteomes" id="UP000034846">
    <property type="component" value="Unassembled WGS sequence"/>
</dbReference>
<dbReference type="InterPro" id="IPR052913">
    <property type="entry name" value="Glycopeptide_resist_protein"/>
</dbReference>
<accession>A0A0G1XID1</accession>
<feature type="compositionally biased region" description="Polar residues" evidence="1">
    <location>
        <begin position="581"/>
        <end position="596"/>
    </location>
</feature>
<dbReference type="Pfam" id="PF04294">
    <property type="entry name" value="VanW"/>
    <property type="match status" value="1"/>
</dbReference>
<keyword evidence="2" id="KW-1133">Transmembrane helix</keyword>
<feature type="region of interest" description="Disordered" evidence="1">
    <location>
        <begin position="526"/>
        <end position="598"/>
    </location>
</feature>
<evidence type="ECO:0000313" key="4">
    <source>
        <dbReference type="EMBL" id="KKW30650.1"/>
    </source>
</evidence>
<dbReference type="AlphaFoldDB" id="A0A0G1XID1"/>
<dbReference type="PANTHER" id="PTHR35788">
    <property type="entry name" value="EXPORTED PROTEIN-RELATED"/>
    <property type="match status" value="1"/>
</dbReference>
<reference evidence="4 5" key="1">
    <citation type="journal article" date="2015" name="Nature">
        <title>rRNA introns, odd ribosomes, and small enigmatic genomes across a large radiation of phyla.</title>
        <authorList>
            <person name="Brown C.T."/>
            <person name="Hug L.A."/>
            <person name="Thomas B.C."/>
            <person name="Sharon I."/>
            <person name="Castelle C.J."/>
            <person name="Singh A."/>
            <person name="Wilkins M.J."/>
            <person name="Williams K.H."/>
            <person name="Banfield J.F."/>
        </authorList>
    </citation>
    <scope>NUCLEOTIDE SEQUENCE [LARGE SCALE GENOMIC DNA]</scope>
</reference>
<name>A0A0G1XID1_9BACT</name>
<dbReference type="PANTHER" id="PTHR35788:SF1">
    <property type="entry name" value="EXPORTED PROTEIN"/>
    <property type="match status" value="1"/>
</dbReference>
<dbReference type="Pfam" id="PF12229">
    <property type="entry name" value="PG_binding_4"/>
    <property type="match status" value="1"/>
</dbReference>
<organism evidence="4 5">
    <name type="scientific">Candidatus Uhrbacteria bacterium GW2011_GWD2_52_7</name>
    <dbReference type="NCBI Taxonomy" id="1618989"/>
    <lineage>
        <taxon>Bacteria</taxon>
        <taxon>Candidatus Uhriibacteriota</taxon>
    </lineage>
</organism>
<sequence length="606" mass="65316">MTESTTNLAPTVTTRNWRVILLPVGIIAVILAALIATTLIVQAKYDGRILPNVHVAGVELSGLNEASATERLQSLFDDMVADGLVIDVNDDIQTIELYPSTGQGGDIAYSLMDFDTAAAAKEAISTGRSESALMNALGSLYYATIGRKNIPATVTIDESRLGEAIRAAFPDIEVQAVPTDFVVTFSRNIPTVTATDGIAGLTYDIAAAAQAIRDDANDLSLETITVTLVSDEPDISTSEATTLIAQATSIIEAAPYTVAATLSGGEAKTWTVKSQDIAEWIIPARDTEGKLTVLLDANTMVEFLEGLHDALDIAPQNARFKIEEDRVVEFAGSASGSSVDDQAFFDAFENALGNAESTVTVSMRIEEPSVTTENVNNLGIKDILGVGTSSYKGSPTNRRANIKHGAEKLNGLLIAPGETVSLLEQLRPFTTADGYFPELVIKGDEIKPEIGGGLCQIGTTTFRAVMNSGLEVVERRNHSLVVSYYNDPSNNNPGTDATIYDPSPDFKFKNDTANYILLVAEVDETRSGERQTVARDRTNLHKFSRGADTAHQSTRKQHHSPQEKPSVSPLTRVQPPHSRTRLNTQTAQRKTSNSLRPTDRCQKFVL</sequence>
<feature type="transmembrane region" description="Helical" evidence="2">
    <location>
        <begin position="20"/>
        <end position="41"/>
    </location>
</feature>
<dbReference type="EMBL" id="LCRD01000006">
    <property type="protein sequence ID" value="KKW30650.1"/>
    <property type="molecule type" value="Genomic_DNA"/>
</dbReference>
<dbReference type="InterPro" id="IPR022029">
    <property type="entry name" value="YoaR-like_PG-bd"/>
</dbReference>
<comment type="caution">
    <text evidence="4">The sequence shown here is derived from an EMBL/GenBank/DDBJ whole genome shotgun (WGS) entry which is preliminary data.</text>
</comment>
<evidence type="ECO:0000256" key="2">
    <source>
        <dbReference type="SAM" id="Phobius"/>
    </source>
</evidence>
<feature type="domain" description="YoaR-like putative peptidoglycan binding" evidence="3">
    <location>
        <begin position="285"/>
        <end position="356"/>
    </location>
</feature>
<feature type="compositionally biased region" description="Basic and acidic residues" evidence="1">
    <location>
        <begin position="526"/>
        <end position="539"/>
    </location>
</feature>
<gene>
    <name evidence="4" type="ORF">UY72_C0006G0001</name>
</gene>
<keyword evidence="2" id="KW-0472">Membrane</keyword>
<dbReference type="Gene3D" id="3.10.20.800">
    <property type="match status" value="1"/>
</dbReference>
<evidence type="ECO:0000259" key="3">
    <source>
        <dbReference type="Pfam" id="PF12229"/>
    </source>
</evidence>